<gene>
    <name evidence="1" type="ORF">NDU88_005476</name>
</gene>
<reference evidence="1" key="1">
    <citation type="journal article" date="2022" name="bioRxiv">
        <title>Sequencing and chromosome-scale assembly of the giantPleurodeles waltlgenome.</title>
        <authorList>
            <person name="Brown T."/>
            <person name="Elewa A."/>
            <person name="Iarovenko S."/>
            <person name="Subramanian E."/>
            <person name="Araus A.J."/>
            <person name="Petzold A."/>
            <person name="Susuki M."/>
            <person name="Suzuki K.-i.T."/>
            <person name="Hayashi T."/>
            <person name="Toyoda A."/>
            <person name="Oliveira C."/>
            <person name="Osipova E."/>
            <person name="Leigh N.D."/>
            <person name="Simon A."/>
            <person name="Yun M.H."/>
        </authorList>
    </citation>
    <scope>NUCLEOTIDE SEQUENCE</scope>
    <source>
        <strain evidence="1">20211129_DDA</strain>
        <tissue evidence="1">Liver</tissue>
    </source>
</reference>
<evidence type="ECO:0000313" key="2">
    <source>
        <dbReference type="Proteomes" id="UP001066276"/>
    </source>
</evidence>
<dbReference type="EMBL" id="JANPWB010000011">
    <property type="protein sequence ID" value="KAJ1127070.1"/>
    <property type="molecule type" value="Genomic_DNA"/>
</dbReference>
<name>A0AAV7PNR0_PLEWA</name>
<organism evidence="1 2">
    <name type="scientific">Pleurodeles waltl</name>
    <name type="common">Iberian ribbed newt</name>
    <dbReference type="NCBI Taxonomy" id="8319"/>
    <lineage>
        <taxon>Eukaryota</taxon>
        <taxon>Metazoa</taxon>
        <taxon>Chordata</taxon>
        <taxon>Craniata</taxon>
        <taxon>Vertebrata</taxon>
        <taxon>Euteleostomi</taxon>
        <taxon>Amphibia</taxon>
        <taxon>Batrachia</taxon>
        <taxon>Caudata</taxon>
        <taxon>Salamandroidea</taxon>
        <taxon>Salamandridae</taxon>
        <taxon>Pleurodelinae</taxon>
        <taxon>Pleurodeles</taxon>
    </lineage>
</organism>
<accession>A0AAV7PNR0</accession>
<comment type="caution">
    <text evidence="1">The sequence shown here is derived from an EMBL/GenBank/DDBJ whole genome shotgun (WGS) entry which is preliminary data.</text>
</comment>
<dbReference type="Proteomes" id="UP001066276">
    <property type="component" value="Chromosome 7"/>
</dbReference>
<keyword evidence="2" id="KW-1185">Reference proteome</keyword>
<dbReference type="AlphaFoldDB" id="A0AAV7PNR0"/>
<protein>
    <submittedName>
        <fullName evidence="1">Uncharacterized protein</fullName>
    </submittedName>
</protein>
<proteinExistence type="predicted"/>
<evidence type="ECO:0000313" key="1">
    <source>
        <dbReference type="EMBL" id="KAJ1127070.1"/>
    </source>
</evidence>
<sequence>MCDMSASSAPPPGLARPQVRAYCRKGFWDVESLPTCTQPELRGSNRASMVTEHDPELRKPLCSEKNDVLLKKDAAKLPNYLEPKCRFKFASACYLGEEPEP</sequence>